<evidence type="ECO:0000313" key="1">
    <source>
        <dbReference type="EMBL" id="EWZ29348.1"/>
    </source>
</evidence>
<reference evidence="1" key="2">
    <citation type="submission" date="2012-06" db="EMBL/GenBank/DDBJ databases">
        <title>Annotation of the Genome Sequence of Fusarium oxysporum Fo47.</title>
        <authorList>
            <consortium name="The Broad Institute Genomics Platform"/>
            <person name="Ma L.-J."/>
            <person name="Corby-Kistler H."/>
            <person name="Broz K."/>
            <person name="Gale L.R."/>
            <person name="Jonkers W."/>
            <person name="O'Donnell K."/>
            <person name="Ploetz R."/>
            <person name="Steinberg C."/>
            <person name="Schwartz D.C."/>
            <person name="VanEtten H."/>
            <person name="Zhou S."/>
            <person name="Young S.K."/>
            <person name="Zeng Q."/>
            <person name="Gargeya S."/>
            <person name="Fitzgerald M."/>
            <person name="Abouelleil A."/>
            <person name="Alvarado L."/>
            <person name="Chapman S.B."/>
            <person name="Gainer-Dewar J."/>
            <person name="Goldberg J."/>
            <person name="Griggs A."/>
            <person name="Gujja S."/>
            <person name="Hansen M."/>
            <person name="Howarth C."/>
            <person name="Imamovic A."/>
            <person name="Ireland A."/>
            <person name="Larimer J."/>
            <person name="McCowan C."/>
            <person name="Murphy C."/>
            <person name="Pearson M."/>
            <person name="Poon T.W."/>
            <person name="Priest M."/>
            <person name="Roberts A."/>
            <person name="Saif S."/>
            <person name="Shea T."/>
            <person name="Sykes S."/>
            <person name="Wortman J."/>
            <person name="Nusbaum C."/>
            <person name="Birren B."/>
        </authorList>
    </citation>
    <scope>NUCLEOTIDE SEQUENCE</scope>
    <source>
        <strain evidence="1">Fo47</strain>
    </source>
</reference>
<organism evidence="1">
    <name type="scientific">Fusarium oxysporum Fo47</name>
    <dbReference type="NCBI Taxonomy" id="660027"/>
    <lineage>
        <taxon>Eukaryota</taxon>
        <taxon>Fungi</taxon>
        <taxon>Dikarya</taxon>
        <taxon>Ascomycota</taxon>
        <taxon>Pezizomycotina</taxon>
        <taxon>Sordariomycetes</taxon>
        <taxon>Hypocreomycetidae</taxon>
        <taxon>Hypocreales</taxon>
        <taxon>Nectriaceae</taxon>
        <taxon>Fusarium</taxon>
        <taxon>Fusarium oxysporum species complex</taxon>
    </lineage>
</organism>
<reference evidence="1" key="1">
    <citation type="submission" date="2011-06" db="EMBL/GenBank/DDBJ databases">
        <title>The Genome Sequence of Fusarium oxysporum Fo47.</title>
        <authorList>
            <consortium name="The Broad Institute Genome Sequencing Platform"/>
            <person name="Ma L.-J."/>
            <person name="Gale L.R."/>
            <person name="Schwartz D.C."/>
            <person name="Zhou S."/>
            <person name="Corby-Kistler H."/>
            <person name="Young S.K."/>
            <person name="Zeng Q."/>
            <person name="Gargeya S."/>
            <person name="Fitzgerald M."/>
            <person name="Haas B."/>
            <person name="Abouelleil A."/>
            <person name="Alvarado L."/>
            <person name="Arachchi H.M."/>
            <person name="Berlin A."/>
            <person name="Brown A."/>
            <person name="Chapman S.B."/>
            <person name="Chen Z."/>
            <person name="Dunbar C."/>
            <person name="Freedman E."/>
            <person name="Gearin G."/>
            <person name="Gellesch M."/>
            <person name="Goldberg J."/>
            <person name="Griggs A."/>
            <person name="Gujja S."/>
            <person name="Heiman D."/>
            <person name="Howarth C."/>
            <person name="Larson L."/>
            <person name="Lui A."/>
            <person name="MacDonald P.J.P."/>
            <person name="Mehta T."/>
            <person name="Montmayeur A."/>
            <person name="Murphy C."/>
            <person name="Neiman D."/>
            <person name="Pearson M."/>
            <person name="Priest M."/>
            <person name="Roberts A."/>
            <person name="Saif S."/>
            <person name="Shea T."/>
            <person name="Shenoy N."/>
            <person name="Sisk P."/>
            <person name="Stolte C."/>
            <person name="Sykes S."/>
            <person name="Wortman J."/>
            <person name="Nusbaum C."/>
            <person name="Birren B."/>
        </authorList>
    </citation>
    <scope>NUCLEOTIDE SEQUENCE [LARGE SCALE GENOMIC DNA]</scope>
    <source>
        <strain evidence="1">Fo47</strain>
    </source>
</reference>
<sequence>MAYHEDIDFITDAKQRLMVPRSVDLGFADDGETLTAKVRRFKDCWMRQDGKQFAIFAGTALEKVGFLWYDVTDKIEFKHCVIVGMGNDNGKKVPQNTYYFLLVREKLGGEGYERLGVGKVQVRYVANESDAGKL</sequence>
<dbReference type="EMBL" id="JH717913">
    <property type="protein sequence ID" value="EWZ29348.1"/>
    <property type="molecule type" value="Genomic_DNA"/>
</dbReference>
<dbReference type="AlphaFoldDB" id="W9JIW0"/>
<proteinExistence type="predicted"/>
<accession>W9JIW0</accession>
<protein>
    <submittedName>
        <fullName evidence="1">Uncharacterized protein</fullName>
    </submittedName>
</protein>
<dbReference type="Proteomes" id="UP000030766">
    <property type="component" value="Unassembled WGS sequence"/>
</dbReference>
<dbReference type="VEuPathDB" id="FungiDB:FOZG_16977"/>
<dbReference type="HOGENOM" id="CLU_1896327_0_0_1"/>
<gene>
    <name evidence="1" type="ORF">FOZG_16977</name>
</gene>
<name>W9JIW0_FUSOX</name>